<dbReference type="InterPro" id="IPR005152">
    <property type="entry name" value="Lipase_secreted"/>
</dbReference>
<evidence type="ECO:0008006" key="4">
    <source>
        <dbReference type="Google" id="ProtNLM"/>
    </source>
</evidence>
<evidence type="ECO:0000313" key="2">
    <source>
        <dbReference type="EMBL" id="KAK5994739.1"/>
    </source>
</evidence>
<proteinExistence type="predicted"/>
<dbReference type="SUPFAM" id="SSF53474">
    <property type="entry name" value="alpha/beta-Hydrolases"/>
    <property type="match status" value="1"/>
</dbReference>
<protein>
    <recommendedName>
        <fullName evidence="4">Serine aminopeptidase S33 domain-containing protein</fullName>
    </recommendedName>
</protein>
<keyword evidence="1" id="KW-0732">Signal</keyword>
<dbReference type="EMBL" id="JAVFKD010000004">
    <property type="protein sequence ID" value="KAK5994739.1"/>
    <property type="molecule type" value="Genomic_DNA"/>
</dbReference>
<dbReference type="Gene3D" id="3.40.50.1820">
    <property type="entry name" value="alpha/beta hydrolase"/>
    <property type="match status" value="2"/>
</dbReference>
<dbReference type="Proteomes" id="UP001338125">
    <property type="component" value="Unassembled WGS sequence"/>
</dbReference>
<dbReference type="PIRSF" id="PIRSF029171">
    <property type="entry name" value="Esterase_LipA"/>
    <property type="match status" value="1"/>
</dbReference>
<dbReference type="PANTHER" id="PTHR34853">
    <property type="match status" value="1"/>
</dbReference>
<keyword evidence="3" id="KW-1185">Reference proteome</keyword>
<dbReference type="Pfam" id="PF03583">
    <property type="entry name" value="LIP"/>
    <property type="match status" value="1"/>
</dbReference>
<comment type="caution">
    <text evidence="2">The sequence shown here is derived from an EMBL/GenBank/DDBJ whole genome shotgun (WGS) entry which is preliminary data.</text>
</comment>
<dbReference type="InterPro" id="IPR029058">
    <property type="entry name" value="AB_hydrolase_fold"/>
</dbReference>
<sequence>MLLAIFLHLGLSAALQGSNFNVSKSVAAEYNCGPVCYDMLQKTNAEDLDVLGTAFDFDFYNTASNFTNSEPGDLLKMEAMDPRRFSSDIPWGATYYRIQYTSIDIDGHKVPVTGFIAIPFIPNTYSNNTDKKVYRTIAYAHGTLGLFHGCAPSTSPKLYDYQSWSTLVAQGYAIVATDYSGLGNNHTQHKYITLPEHANDIFYSVVAAKKAFPNNLSDEWLSIGHSQGGGAVWKLAESDLIRSNEAKKAGRYLGTVSIAPVTKVYDMAVLAAKTVFNDPKQIHKWVITGEVALIGIAVKRLIPSYNMSIYGDVLRKRIELSELTQGCSLNMMGMTVDLDVNEILSPKDLWQENIFQQFQSLTGAGQGHLQQPMLVIQGLNDTAVLPDSTVSTYHESCTIGNAIQLKLFNDLDHTTVIPASAPLFIDWINTRFNNGARATHASTGACSQETFPAWDANHMNAPKEADELEL</sequence>
<evidence type="ECO:0000313" key="3">
    <source>
        <dbReference type="Proteomes" id="UP001338125"/>
    </source>
</evidence>
<organism evidence="2 3">
    <name type="scientific">Cladobotryum mycophilum</name>
    <dbReference type="NCBI Taxonomy" id="491253"/>
    <lineage>
        <taxon>Eukaryota</taxon>
        <taxon>Fungi</taxon>
        <taxon>Dikarya</taxon>
        <taxon>Ascomycota</taxon>
        <taxon>Pezizomycotina</taxon>
        <taxon>Sordariomycetes</taxon>
        <taxon>Hypocreomycetidae</taxon>
        <taxon>Hypocreales</taxon>
        <taxon>Hypocreaceae</taxon>
        <taxon>Cladobotryum</taxon>
    </lineage>
</organism>
<gene>
    <name evidence="2" type="ORF">PT974_03122</name>
</gene>
<feature type="signal peptide" evidence="1">
    <location>
        <begin position="1"/>
        <end position="17"/>
    </location>
</feature>
<accession>A0ABR0SRJ7</accession>
<dbReference type="PANTHER" id="PTHR34853:SF1">
    <property type="entry name" value="LIPASE 5"/>
    <property type="match status" value="1"/>
</dbReference>
<feature type="chain" id="PRO_5045397437" description="Serine aminopeptidase S33 domain-containing protein" evidence="1">
    <location>
        <begin position="18"/>
        <end position="470"/>
    </location>
</feature>
<reference evidence="2 3" key="1">
    <citation type="submission" date="2024-01" db="EMBL/GenBank/DDBJ databases">
        <title>Complete genome of Cladobotryum mycophilum ATHUM6906.</title>
        <authorList>
            <person name="Christinaki A.C."/>
            <person name="Myridakis A.I."/>
            <person name="Kouvelis V.N."/>
        </authorList>
    </citation>
    <scope>NUCLEOTIDE SEQUENCE [LARGE SCALE GENOMIC DNA]</scope>
    <source>
        <strain evidence="2 3">ATHUM6906</strain>
    </source>
</reference>
<name>A0ABR0SRJ7_9HYPO</name>
<evidence type="ECO:0000256" key="1">
    <source>
        <dbReference type="SAM" id="SignalP"/>
    </source>
</evidence>